<dbReference type="EMBL" id="LT828648">
    <property type="protein sequence ID" value="SLM48348.1"/>
    <property type="molecule type" value="Genomic_DNA"/>
</dbReference>
<keyword evidence="3" id="KW-1185">Reference proteome</keyword>
<gene>
    <name evidence="2" type="ORF">NSJP_2176</name>
</gene>
<dbReference type="STRING" id="1325564.NSJP_2176"/>
<feature type="transmembrane region" description="Helical" evidence="1">
    <location>
        <begin position="103"/>
        <end position="124"/>
    </location>
</feature>
<keyword evidence="1" id="KW-0812">Transmembrane</keyword>
<evidence type="ECO:0000313" key="2">
    <source>
        <dbReference type="EMBL" id="SLM48348.1"/>
    </source>
</evidence>
<evidence type="ECO:0000313" key="3">
    <source>
        <dbReference type="Proteomes" id="UP000192042"/>
    </source>
</evidence>
<organism evidence="2 3">
    <name type="scientific">Nitrospira japonica</name>
    <dbReference type="NCBI Taxonomy" id="1325564"/>
    <lineage>
        <taxon>Bacteria</taxon>
        <taxon>Pseudomonadati</taxon>
        <taxon>Nitrospirota</taxon>
        <taxon>Nitrospiria</taxon>
        <taxon>Nitrospirales</taxon>
        <taxon>Nitrospiraceae</taxon>
        <taxon>Nitrospira</taxon>
    </lineage>
</organism>
<dbReference type="OrthoDB" id="9810631at2"/>
<dbReference type="Proteomes" id="UP000192042">
    <property type="component" value="Chromosome I"/>
</dbReference>
<protein>
    <submittedName>
        <fullName evidence="2">Uncharacterized protein</fullName>
    </submittedName>
</protein>
<proteinExistence type="predicted"/>
<evidence type="ECO:0000256" key="1">
    <source>
        <dbReference type="SAM" id="Phobius"/>
    </source>
</evidence>
<accession>A0A1W1I5Q5</accession>
<name>A0A1W1I5Q5_9BACT</name>
<keyword evidence="1" id="KW-1133">Transmembrane helix</keyword>
<dbReference type="KEGG" id="nja:NSJP_2176"/>
<feature type="transmembrane region" description="Helical" evidence="1">
    <location>
        <begin position="130"/>
        <end position="150"/>
    </location>
</feature>
<dbReference type="RefSeq" id="WP_080886746.1">
    <property type="nucleotide sequence ID" value="NZ_LT828648.1"/>
</dbReference>
<sequence>MSETVSHSRFRRTTVILYWACIGLGLTIPWFAVILVDLLKHRQSIGQALHQWRIHLFAPGYNLFLVGLLNAVPFVLLALFLLLHLGRTSSHSFPLAGRRMLGVTTAALAAIGLSAWVQFSTLWFPDAQGALAYIFLPIGLTGLLPVGYAVGRVLGRLLVR</sequence>
<feature type="transmembrane region" description="Helical" evidence="1">
    <location>
        <begin position="16"/>
        <end position="39"/>
    </location>
</feature>
<feature type="transmembrane region" description="Helical" evidence="1">
    <location>
        <begin position="59"/>
        <end position="83"/>
    </location>
</feature>
<keyword evidence="1" id="KW-0472">Membrane</keyword>
<reference evidence="2 3" key="1">
    <citation type="submission" date="2017-03" db="EMBL/GenBank/DDBJ databases">
        <authorList>
            <person name="Afonso C.L."/>
            <person name="Miller P.J."/>
            <person name="Scott M.A."/>
            <person name="Spackman E."/>
            <person name="Goraichik I."/>
            <person name="Dimitrov K.M."/>
            <person name="Suarez D.L."/>
            <person name="Swayne D.E."/>
        </authorList>
    </citation>
    <scope>NUCLEOTIDE SEQUENCE [LARGE SCALE GENOMIC DNA]</scope>
    <source>
        <strain evidence="2">Genome sequencing of Nitrospira japonica strain NJ11</strain>
    </source>
</reference>
<dbReference type="AlphaFoldDB" id="A0A1W1I5Q5"/>